<dbReference type="GO" id="GO:0005829">
    <property type="term" value="C:cytosol"/>
    <property type="evidence" value="ECO:0007669"/>
    <property type="project" value="TreeGrafter"/>
</dbReference>
<accession>A0A667YJW7</accession>
<evidence type="ECO:0000256" key="4">
    <source>
        <dbReference type="ARBA" id="ARBA00022691"/>
    </source>
</evidence>
<feature type="binding site" evidence="5">
    <location>
        <position position="76"/>
    </location>
    <ligand>
        <name>S-adenosyl-L-methionine</name>
        <dbReference type="ChEBI" id="CHEBI:59789"/>
    </ligand>
</feature>
<dbReference type="AlphaFoldDB" id="A0A667YJW7"/>
<dbReference type="InParanoid" id="A0A667YJW7"/>
<evidence type="ECO:0000256" key="5">
    <source>
        <dbReference type="PIRSR" id="PIRSR000384-1"/>
    </source>
</evidence>
<keyword evidence="4 5" id="KW-0949">S-adenosyl-L-methionine</keyword>
<feature type="binding site" evidence="5">
    <location>
        <position position="81"/>
    </location>
    <ligand>
        <name>S-adenosyl-L-methionine</name>
        <dbReference type="ChEBI" id="CHEBI:59789"/>
    </ligand>
</feature>
<dbReference type="InterPro" id="IPR000940">
    <property type="entry name" value="NNMT_TEMT_trans"/>
</dbReference>
<dbReference type="GO" id="GO:0008757">
    <property type="term" value="F:S-adenosylmethionine-dependent methyltransferase activity"/>
    <property type="evidence" value="ECO:0007669"/>
    <property type="project" value="UniProtKB-ARBA"/>
</dbReference>
<organism evidence="6 7">
    <name type="scientific">Myripristis murdjan</name>
    <name type="common">pinecone soldierfish</name>
    <dbReference type="NCBI Taxonomy" id="586833"/>
    <lineage>
        <taxon>Eukaryota</taxon>
        <taxon>Metazoa</taxon>
        <taxon>Chordata</taxon>
        <taxon>Craniata</taxon>
        <taxon>Vertebrata</taxon>
        <taxon>Euteleostomi</taxon>
        <taxon>Actinopterygii</taxon>
        <taxon>Neopterygii</taxon>
        <taxon>Teleostei</taxon>
        <taxon>Neoteleostei</taxon>
        <taxon>Acanthomorphata</taxon>
        <taxon>Holocentriformes</taxon>
        <taxon>Holocentridae</taxon>
        <taxon>Myripristis</taxon>
    </lineage>
</organism>
<dbReference type="GO" id="GO:0032259">
    <property type="term" value="P:methylation"/>
    <property type="evidence" value="ECO:0007669"/>
    <property type="project" value="UniProtKB-KW"/>
</dbReference>
<feature type="binding site" evidence="5">
    <location>
        <begin position="133"/>
        <end position="134"/>
    </location>
    <ligand>
        <name>S-adenosyl-L-methionine</name>
        <dbReference type="ChEBI" id="CHEBI:59789"/>
    </ligand>
</feature>
<gene>
    <name evidence="6" type="primary">LOC115371654</name>
</gene>
<dbReference type="InterPro" id="IPR029063">
    <property type="entry name" value="SAM-dependent_MTases_sf"/>
</dbReference>
<dbReference type="Ensembl" id="ENSMMDT00005027179.1">
    <property type="protein sequence ID" value="ENSMMDP00005026623.1"/>
    <property type="gene ID" value="ENSMMDG00005012708.1"/>
</dbReference>
<dbReference type="SUPFAM" id="SSF53335">
    <property type="entry name" value="S-adenosyl-L-methionine-dependent methyltransferases"/>
    <property type="match status" value="1"/>
</dbReference>
<feature type="binding site" evidence="5">
    <location>
        <position position="14"/>
    </location>
    <ligand>
        <name>S-adenosyl-L-methionine</name>
        <dbReference type="ChEBI" id="CHEBI:59789"/>
    </ligand>
</feature>
<dbReference type="FunFam" id="3.40.50.150:FF:000065">
    <property type="entry name" value="Phenylethanolamine N-methyltransferase"/>
    <property type="match status" value="1"/>
</dbReference>
<comment type="similarity">
    <text evidence="1">Belongs to the class I-like SAM-binding methyltransferase superfamily. NNMT/PNMT/TEMT family.</text>
</comment>
<keyword evidence="7" id="KW-1185">Reference proteome</keyword>
<dbReference type="GO" id="GO:0008170">
    <property type="term" value="F:N-methyltransferase activity"/>
    <property type="evidence" value="ECO:0007669"/>
    <property type="project" value="TreeGrafter"/>
</dbReference>
<dbReference type="FunCoup" id="A0A667YJW7">
    <property type="interactions" value="564"/>
</dbReference>
<reference evidence="6" key="1">
    <citation type="submission" date="2019-06" db="EMBL/GenBank/DDBJ databases">
        <authorList>
            <consortium name="Wellcome Sanger Institute Data Sharing"/>
        </authorList>
    </citation>
    <scope>NUCLEOTIDE SEQUENCE [LARGE SCALE GENOMIC DNA]</scope>
</reference>
<keyword evidence="3" id="KW-0808">Transferase</keyword>
<keyword evidence="2" id="KW-0489">Methyltransferase</keyword>
<dbReference type="PANTHER" id="PTHR10867:SF32">
    <property type="entry name" value="NICOTINAMIDE N-METHYLTRANSFERASE"/>
    <property type="match status" value="1"/>
</dbReference>
<dbReference type="Pfam" id="PF01234">
    <property type="entry name" value="NNMT_PNMT_TEMT"/>
    <property type="match status" value="1"/>
</dbReference>
<evidence type="ECO:0000313" key="6">
    <source>
        <dbReference type="Ensembl" id="ENSMMDP00005026623.1"/>
    </source>
</evidence>
<evidence type="ECO:0000313" key="7">
    <source>
        <dbReference type="Proteomes" id="UP000472263"/>
    </source>
</evidence>
<reference evidence="6" key="2">
    <citation type="submission" date="2025-08" db="UniProtKB">
        <authorList>
            <consortium name="Ensembl"/>
        </authorList>
    </citation>
    <scope>IDENTIFICATION</scope>
</reference>
<dbReference type="PIRSF" id="PIRSF000384">
    <property type="entry name" value="PNMTase"/>
    <property type="match status" value="1"/>
</dbReference>
<dbReference type="Gene3D" id="3.40.50.150">
    <property type="entry name" value="Vaccinia Virus protein VP39"/>
    <property type="match status" value="1"/>
</dbReference>
<evidence type="ECO:0000256" key="3">
    <source>
        <dbReference type="ARBA" id="ARBA00022679"/>
    </source>
</evidence>
<dbReference type="PROSITE" id="PS51681">
    <property type="entry name" value="SAM_MT_NNMT_PNMT_TEMT"/>
    <property type="match status" value="1"/>
</dbReference>
<name>A0A667YJW7_9TELE</name>
<evidence type="ECO:0000256" key="2">
    <source>
        <dbReference type="ARBA" id="ARBA00022603"/>
    </source>
</evidence>
<reference evidence="6" key="3">
    <citation type="submission" date="2025-09" db="UniProtKB">
        <authorList>
            <consortium name="Ensembl"/>
        </authorList>
    </citation>
    <scope>IDENTIFICATION</scope>
</reference>
<feature type="binding site" evidence="5">
    <location>
        <position position="19"/>
    </location>
    <ligand>
        <name>S-adenosyl-L-methionine</name>
        <dbReference type="ChEBI" id="CHEBI:59789"/>
    </ligand>
</feature>
<protein>
    <submittedName>
        <fullName evidence="6">Nicotinamide N-methyltransferase-like</fullName>
    </submittedName>
</protein>
<sequence>MEDLYETKFDPETYLNEFYLMTGKNRRFASFMLCQLSQTFSSGKYKGKRLIEIGTGPTIHTLISASAHFEEIVVSDYAEVNRREVEKWLRDEEGCFNWNRHIQFACDVEGRSRTPAVVKETLRQKIKHVLKCDVNLENPFQPLTVEPADCIISSLCLEAACKDREAYRRSLEAVVGLLQPGGVLVMIGDLSETFYTVGDQRFPVVSLSQEFIEDTLCELGMSVQHFNRQKLTNTEDRSDIEANFYLVAHKE</sequence>
<evidence type="ECO:0000256" key="1">
    <source>
        <dbReference type="ARBA" id="ARBA00007996"/>
    </source>
</evidence>
<proteinExistence type="inferred from homology"/>
<dbReference type="Proteomes" id="UP000472263">
    <property type="component" value="Chromosome 14"/>
</dbReference>
<dbReference type="PANTHER" id="PTHR10867">
    <property type="entry name" value="NNMT/PNMT/TEMT FAMILY MEMBER"/>
    <property type="match status" value="1"/>
</dbReference>
<dbReference type="GeneTree" id="ENSGT00390000011708"/>